<dbReference type="InterPro" id="IPR024512">
    <property type="entry name" value="Ser_palmitoyltrfase_ssu-like"/>
</dbReference>
<dbReference type="AlphaFoldDB" id="A0A3D8R7W3"/>
<evidence type="ECO:0000256" key="6">
    <source>
        <dbReference type="SAM" id="Phobius"/>
    </source>
</evidence>
<evidence type="ECO:0000256" key="1">
    <source>
        <dbReference type="ARBA" id="ARBA00004477"/>
    </source>
</evidence>
<comment type="caution">
    <text evidence="7">The sequence shown here is derived from an EMBL/GenBank/DDBJ whole genome shotgun (WGS) entry which is preliminary data.</text>
</comment>
<dbReference type="OrthoDB" id="202672at2759"/>
<dbReference type="EMBL" id="PDLN01000012">
    <property type="protein sequence ID" value="RDW70143.1"/>
    <property type="molecule type" value="Genomic_DNA"/>
</dbReference>
<keyword evidence="4 6" id="KW-1133">Transmembrane helix</keyword>
<feature type="transmembrane region" description="Helical" evidence="6">
    <location>
        <begin position="33"/>
        <end position="54"/>
    </location>
</feature>
<evidence type="ECO:0000256" key="3">
    <source>
        <dbReference type="ARBA" id="ARBA00022824"/>
    </source>
</evidence>
<comment type="subcellular location">
    <subcellularLocation>
        <location evidence="1">Endoplasmic reticulum membrane</location>
        <topology evidence="1">Multi-pass membrane protein</topology>
    </subcellularLocation>
</comment>
<keyword evidence="2 6" id="KW-0812">Transmembrane</keyword>
<keyword evidence="3" id="KW-0256">Endoplasmic reticulum</keyword>
<reference evidence="7 8" key="1">
    <citation type="journal article" date="2018" name="IMA Fungus">
        <title>IMA Genome-F 9: Draft genome sequence of Annulohypoxylon stygium, Aspergillus mulundensis, Berkeleyomyces basicola (syn. Thielaviopsis basicola), Ceratocystis smalleyi, two Cercospora beticola strains, Coleophoma cylindrospora, Fusarium fracticaudum, Phialophora cf. hyalina, and Morchella septimelata.</title>
        <authorList>
            <person name="Wingfield B.D."/>
            <person name="Bills G.F."/>
            <person name="Dong Y."/>
            <person name="Huang W."/>
            <person name="Nel W.J."/>
            <person name="Swalarsk-Parry B.S."/>
            <person name="Vaghefi N."/>
            <person name="Wilken P.M."/>
            <person name="An Z."/>
            <person name="de Beer Z.W."/>
            <person name="De Vos L."/>
            <person name="Chen L."/>
            <person name="Duong T.A."/>
            <person name="Gao Y."/>
            <person name="Hammerbacher A."/>
            <person name="Kikkert J.R."/>
            <person name="Li Y."/>
            <person name="Li H."/>
            <person name="Li K."/>
            <person name="Li Q."/>
            <person name="Liu X."/>
            <person name="Ma X."/>
            <person name="Naidoo K."/>
            <person name="Pethybridge S.J."/>
            <person name="Sun J."/>
            <person name="Steenkamp E.T."/>
            <person name="van der Nest M.A."/>
            <person name="van Wyk S."/>
            <person name="Wingfield M.J."/>
            <person name="Xiong C."/>
            <person name="Yue Q."/>
            <person name="Zhang X."/>
        </authorList>
    </citation>
    <scope>NUCLEOTIDE SEQUENCE [LARGE SCALE GENOMIC DNA]</scope>
    <source>
        <strain evidence="7 8">BP5796</strain>
    </source>
</reference>
<dbReference type="GO" id="GO:0005789">
    <property type="term" value="C:endoplasmic reticulum membrane"/>
    <property type="evidence" value="ECO:0007669"/>
    <property type="project" value="UniProtKB-SubCell"/>
</dbReference>
<evidence type="ECO:0000256" key="5">
    <source>
        <dbReference type="ARBA" id="ARBA00023136"/>
    </source>
</evidence>
<name>A0A3D8R7W3_9HELO</name>
<evidence type="ECO:0000313" key="8">
    <source>
        <dbReference type="Proteomes" id="UP000256328"/>
    </source>
</evidence>
<accession>A0A3D8R7W3</accession>
<proteinExistence type="predicted"/>
<sequence length="118" mass="13595">MAMLQTTFEWLKRKRYQYEVTFSLYMLTPTEKFIFNSFLFLFFSMVIIAMTLYLPQHIAFLTNRAWFYYHGDEEAMVHGVKSVIENAVTTSTAIVGQVKETLVKAGVDSTVMGAAKEL</sequence>
<keyword evidence="8" id="KW-1185">Reference proteome</keyword>
<organism evidence="7 8">
    <name type="scientific">Coleophoma crateriformis</name>
    <dbReference type="NCBI Taxonomy" id="565419"/>
    <lineage>
        <taxon>Eukaryota</taxon>
        <taxon>Fungi</taxon>
        <taxon>Dikarya</taxon>
        <taxon>Ascomycota</taxon>
        <taxon>Pezizomycotina</taxon>
        <taxon>Leotiomycetes</taxon>
        <taxon>Helotiales</taxon>
        <taxon>Dermateaceae</taxon>
        <taxon>Coleophoma</taxon>
    </lineage>
</organism>
<protein>
    <submittedName>
        <fullName evidence="7">Uncharacterized protein</fullName>
    </submittedName>
</protein>
<gene>
    <name evidence="7" type="ORF">BP5796_08540</name>
</gene>
<evidence type="ECO:0000256" key="4">
    <source>
        <dbReference type="ARBA" id="ARBA00022989"/>
    </source>
</evidence>
<evidence type="ECO:0000313" key="7">
    <source>
        <dbReference type="EMBL" id="RDW70143.1"/>
    </source>
</evidence>
<dbReference type="Proteomes" id="UP000256328">
    <property type="component" value="Unassembled WGS sequence"/>
</dbReference>
<dbReference type="Pfam" id="PF11779">
    <property type="entry name" value="SPT_ssu-like"/>
    <property type="match status" value="1"/>
</dbReference>
<evidence type="ECO:0000256" key="2">
    <source>
        <dbReference type="ARBA" id="ARBA00022692"/>
    </source>
</evidence>
<keyword evidence="5 6" id="KW-0472">Membrane</keyword>